<gene>
    <name evidence="2" type="ORF">E2562_038306</name>
</gene>
<evidence type="ECO:0000256" key="1">
    <source>
        <dbReference type="SAM" id="MobiDB-lite"/>
    </source>
</evidence>
<feature type="non-terminal residue" evidence="2">
    <location>
        <position position="1"/>
    </location>
</feature>
<protein>
    <submittedName>
        <fullName evidence="2">Uncharacterized protein</fullName>
    </submittedName>
</protein>
<comment type="caution">
    <text evidence="2">The sequence shown here is derived from an EMBL/GenBank/DDBJ whole genome shotgun (WGS) entry which is preliminary data.</text>
</comment>
<feature type="region of interest" description="Disordered" evidence="1">
    <location>
        <begin position="1"/>
        <end position="109"/>
    </location>
</feature>
<reference evidence="2 3" key="1">
    <citation type="submission" date="2019-11" db="EMBL/GenBank/DDBJ databases">
        <title>Whole genome sequence of Oryza granulata.</title>
        <authorList>
            <person name="Li W."/>
        </authorList>
    </citation>
    <scope>NUCLEOTIDE SEQUENCE [LARGE SCALE GENOMIC DNA]</scope>
    <source>
        <strain evidence="3">cv. Menghai</strain>
        <tissue evidence="2">Leaf</tissue>
    </source>
</reference>
<evidence type="ECO:0000313" key="3">
    <source>
        <dbReference type="Proteomes" id="UP000479710"/>
    </source>
</evidence>
<evidence type="ECO:0000313" key="2">
    <source>
        <dbReference type="EMBL" id="KAF0909596.1"/>
    </source>
</evidence>
<feature type="compositionally biased region" description="Basic residues" evidence="1">
    <location>
        <begin position="13"/>
        <end position="27"/>
    </location>
</feature>
<accession>A0A6G1DB03</accession>
<dbReference type="EMBL" id="SPHZ02000007">
    <property type="protein sequence ID" value="KAF0909596.1"/>
    <property type="molecule type" value="Genomic_DNA"/>
</dbReference>
<name>A0A6G1DB03_9ORYZ</name>
<proteinExistence type="predicted"/>
<feature type="compositionally biased region" description="Low complexity" evidence="1">
    <location>
        <begin position="75"/>
        <end position="86"/>
    </location>
</feature>
<keyword evidence="3" id="KW-1185">Reference proteome</keyword>
<organism evidence="2 3">
    <name type="scientific">Oryza meyeriana var. granulata</name>
    <dbReference type="NCBI Taxonomy" id="110450"/>
    <lineage>
        <taxon>Eukaryota</taxon>
        <taxon>Viridiplantae</taxon>
        <taxon>Streptophyta</taxon>
        <taxon>Embryophyta</taxon>
        <taxon>Tracheophyta</taxon>
        <taxon>Spermatophyta</taxon>
        <taxon>Magnoliopsida</taxon>
        <taxon>Liliopsida</taxon>
        <taxon>Poales</taxon>
        <taxon>Poaceae</taxon>
        <taxon>BOP clade</taxon>
        <taxon>Oryzoideae</taxon>
        <taxon>Oryzeae</taxon>
        <taxon>Oryzinae</taxon>
        <taxon>Oryza</taxon>
        <taxon>Oryza meyeriana</taxon>
    </lineage>
</organism>
<sequence>SPSALLKAPRPMGQKRKKLAHRPSSKKQKTDADVAATTPSSPQTTSAPSSPQLESSAPEPHHPSDVPPSVEPMTSPAAPLSAPSPLVADDTVPTPSADIGPLEEQPIHPPEADVTQAADVLPQVTFLCSNFASNLLLIASPMSTLQSLADLFPFDIGQYLEVEEATTTSAASKPSFPADVRDIFLSCPMK</sequence>
<feature type="compositionally biased region" description="Low complexity" evidence="1">
    <location>
        <begin position="35"/>
        <end position="52"/>
    </location>
</feature>
<dbReference type="Proteomes" id="UP000479710">
    <property type="component" value="Unassembled WGS sequence"/>
</dbReference>
<dbReference type="AlphaFoldDB" id="A0A6G1DB03"/>